<name>A0A8B8GAK9_9HEMI</name>
<accession>A0A8B8GAK9</accession>
<dbReference type="OrthoDB" id="6626363at2759"/>
<keyword evidence="1" id="KW-1185">Reference proteome</keyword>
<evidence type="ECO:0000313" key="2">
    <source>
        <dbReference type="RefSeq" id="XP_025419800.1"/>
    </source>
</evidence>
<proteinExistence type="predicted"/>
<dbReference type="GeneID" id="112690094"/>
<dbReference type="RefSeq" id="XP_025419800.1">
    <property type="nucleotide sequence ID" value="XM_025564015.1"/>
</dbReference>
<evidence type="ECO:0000313" key="1">
    <source>
        <dbReference type="Proteomes" id="UP000694846"/>
    </source>
</evidence>
<protein>
    <submittedName>
        <fullName evidence="2">Uncharacterized protein LOC112690094</fullName>
    </submittedName>
</protein>
<reference evidence="2" key="1">
    <citation type="submission" date="2025-08" db="UniProtKB">
        <authorList>
            <consortium name="RefSeq"/>
        </authorList>
    </citation>
    <scope>IDENTIFICATION</scope>
    <source>
        <tissue evidence="2">Whole body</tissue>
    </source>
</reference>
<dbReference type="Proteomes" id="UP000694846">
    <property type="component" value="Unplaced"/>
</dbReference>
<sequence length="245" mass="27800">MQMISLEDDKIFLTLQRQKGRPGYLSGVDYAFMRNVKDKEERQEKLNARKKRHYEQCAATFNKQSIDFSDDDFSDEVASTSEIDCLPVSSTEYKSNIIDTSQTQLTVTNKTRGRKEIMTAKLSSALDRCKISDRDAVHIIIAVAEALKVEVSDLVVNRSSIKRYREQSRMVLANNIRKKFSTSELNAIVLHWDGKLLIDLTGKQTVDRLPIVITNNDSEQLLGVPKLLQGTSKAQAEAIYQHLSE</sequence>
<organism evidence="1 2">
    <name type="scientific">Sipha flava</name>
    <name type="common">yellow sugarcane aphid</name>
    <dbReference type="NCBI Taxonomy" id="143950"/>
    <lineage>
        <taxon>Eukaryota</taxon>
        <taxon>Metazoa</taxon>
        <taxon>Ecdysozoa</taxon>
        <taxon>Arthropoda</taxon>
        <taxon>Hexapoda</taxon>
        <taxon>Insecta</taxon>
        <taxon>Pterygota</taxon>
        <taxon>Neoptera</taxon>
        <taxon>Paraneoptera</taxon>
        <taxon>Hemiptera</taxon>
        <taxon>Sternorrhyncha</taxon>
        <taxon>Aphidomorpha</taxon>
        <taxon>Aphidoidea</taxon>
        <taxon>Aphididae</taxon>
        <taxon>Sipha</taxon>
    </lineage>
</organism>
<dbReference type="AlphaFoldDB" id="A0A8B8GAK9"/>
<gene>
    <name evidence="2" type="primary">LOC112690094</name>
</gene>